<accession>A0A0F9QVZ6</accession>
<gene>
    <name evidence="1" type="ORF">LCGC14_0967550</name>
</gene>
<organism evidence="1">
    <name type="scientific">marine sediment metagenome</name>
    <dbReference type="NCBI Taxonomy" id="412755"/>
    <lineage>
        <taxon>unclassified sequences</taxon>
        <taxon>metagenomes</taxon>
        <taxon>ecological metagenomes</taxon>
    </lineage>
</organism>
<comment type="caution">
    <text evidence="1">The sequence shown here is derived from an EMBL/GenBank/DDBJ whole genome shotgun (WGS) entry which is preliminary data.</text>
</comment>
<sequence length="92" mass="10034">MEIVFEKCTVTGESVEGIARFTVQMSDAAKIAQGGRYDTGSLSNRIIAAIASEVANAYLDVHKMDLIKSLNLKEITDAIQLKVVEGFSLNRQ</sequence>
<reference evidence="1" key="1">
    <citation type="journal article" date="2015" name="Nature">
        <title>Complex archaea that bridge the gap between prokaryotes and eukaryotes.</title>
        <authorList>
            <person name="Spang A."/>
            <person name="Saw J.H."/>
            <person name="Jorgensen S.L."/>
            <person name="Zaremba-Niedzwiedzka K."/>
            <person name="Martijn J."/>
            <person name="Lind A.E."/>
            <person name="van Eijk R."/>
            <person name="Schleper C."/>
            <person name="Guy L."/>
            <person name="Ettema T.J."/>
        </authorList>
    </citation>
    <scope>NUCLEOTIDE SEQUENCE</scope>
</reference>
<name>A0A0F9QVZ6_9ZZZZ</name>
<dbReference type="EMBL" id="LAZR01003539">
    <property type="protein sequence ID" value="KKN17276.1"/>
    <property type="molecule type" value="Genomic_DNA"/>
</dbReference>
<evidence type="ECO:0000313" key="1">
    <source>
        <dbReference type="EMBL" id="KKN17276.1"/>
    </source>
</evidence>
<dbReference type="AlphaFoldDB" id="A0A0F9QVZ6"/>
<protein>
    <submittedName>
        <fullName evidence="1">Uncharacterized protein</fullName>
    </submittedName>
</protein>
<proteinExistence type="predicted"/>